<dbReference type="Gene3D" id="3.30.1490.20">
    <property type="entry name" value="ATP-grasp fold, A domain"/>
    <property type="match status" value="1"/>
</dbReference>
<dbReference type="AlphaFoldDB" id="A0A9D0ZFK2"/>
<dbReference type="GO" id="GO:0005524">
    <property type="term" value="F:ATP binding"/>
    <property type="evidence" value="ECO:0007669"/>
    <property type="project" value="InterPro"/>
</dbReference>
<evidence type="ECO:0000313" key="2">
    <source>
        <dbReference type="EMBL" id="HIQ79543.1"/>
    </source>
</evidence>
<dbReference type="Pfam" id="PF01326">
    <property type="entry name" value="PPDK_N"/>
    <property type="match status" value="1"/>
</dbReference>
<dbReference type="SUPFAM" id="SSF56059">
    <property type="entry name" value="Glutathione synthetase ATP-binding domain-like"/>
    <property type="match status" value="1"/>
</dbReference>
<reference evidence="2" key="1">
    <citation type="submission" date="2020-10" db="EMBL/GenBank/DDBJ databases">
        <authorList>
            <person name="Gilroy R."/>
        </authorList>
    </citation>
    <scope>NUCLEOTIDE SEQUENCE</scope>
    <source>
        <strain evidence="2">ChiBcolR7-354</strain>
    </source>
</reference>
<accession>A0A9D0ZFK2</accession>
<dbReference type="GO" id="GO:0016301">
    <property type="term" value="F:kinase activity"/>
    <property type="evidence" value="ECO:0007669"/>
    <property type="project" value="InterPro"/>
</dbReference>
<dbReference type="Proteomes" id="UP000824262">
    <property type="component" value="Unassembled WGS sequence"/>
</dbReference>
<dbReference type="InterPro" id="IPR051549">
    <property type="entry name" value="PEP_Utilizing_Enz"/>
</dbReference>
<dbReference type="PANTHER" id="PTHR43615">
    <property type="entry name" value="PHOSPHOENOLPYRUVATE SYNTHASE-RELATED"/>
    <property type="match status" value="1"/>
</dbReference>
<sequence>MAFEKVPSGYPGLDEVLDNVRMGDNVVWQVMDLSEFRLFANPFARRAIEDGRHVLYFRFARHEPILEPCEGLDIIALNPDEGFEPFTVAIYNAITIAGEGVFYIFDCLSELQSAWYTDQMMGNFFRVTCPYLHELDTVAYFPLLRGRHSYDALARIRDTTQVLIDVYTSDEAVYIHTLKAVDRDANNIFLPHVSRDGGPFRPLDGGVAVSRYYRLLDDLSSHTQDQNLDSHDRFFAAAKLEFGSGHLSDETADMVLESMMSKDPKVKSLIHQLFDPKDFFALRDRMIGSGCIGGKACGMLLARKIADICLPEFRDHTEPHDSFYIGSDVFYTYIVYNNCWKTRIEQRTDGGYFSRAEALRDALLAGSFPENIRERFRSMLSYYGQSPIIVRSSSFLEDGFGNAFAGKYESVFCVNSGPLERRLEEFENAVRKVYASTMDISALEYRRQRGLEKVDEQMSILVQRVSGSWAGPYYLPGVAGVGFSRCLYRTSADTDPEAGMLRLVVGMGTKAVDRTEDDYPRIVNLDRPAASTLTTLADRHRFSQHNIDVIDRERRAFRSVTVDELAPCLPAWFRSLMLERDYEAEAALREHGIKDPVWFVSCQRLLEDTKFPKVMRALLKTLENVYGTPVDIEFAVNTDEQGDFVINILQCRPLYMGLGAGKVEPPSLPAEILFFDLTGSSMGPSTSTPIDAVVLIDPRGYCELPYAKKPQTAAAVGQINRYYKSSGKHILLLAPGRIGTSSPELGVPVRFADISSFTGICEVSDPASGYMPELSYGSHMFQDLVEANIFYCAIYNDHRTLNYTPSQLDSLPDRFADICPNMPQFKGLIRVVEPAGLHFYLDAVNNHAVCGWPGGKKTAYTAK</sequence>
<feature type="domain" description="Pyruvate phosphate dikinase AMP/ATP-binding" evidence="1">
    <location>
        <begin position="292"/>
        <end position="654"/>
    </location>
</feature>
<dbReference type="EMBL" id="DVGA01000114">
    <property type="protein sequence ID" value="HIQ79543.1"/>
    <property type="molecule type" value="Genomic_DNA"/>
</dbReference>
<dbReference type="InterPro" id="IPR002192">
    <property type="entry name" value="PPDK_AMP/ATP-bd"/>
</dbReference>
<name>A0A9D0ZFK2_9FIRM</name>
<organism evidence="2 3">
    <name type="scientific">Candidatus Scatomorpha intestinavium</name>
    <dbReference type="NCBI Taxonomy" id="2840922"/>
    <lineage>
        <taxon>Bacteria</taxon>
        <taxon>Bacillati</taxon>
        <taxon>Bacillota</taxon>
        <taxon>Clostridia</taxon>
        <taxon>Eubacteriales</taxon>
        <taxon>Candidatus Scatomorpha</taxon>
    </lineage>
</organism>
<protein>
    <submittedName>
        <fullName evidence="2">Phosphoenolpyruvate synthase</fullName>
    </submittedName>
</protein>
<reference evidence="2" key="2">
    <citation type="journal article" date="2021" name="PeerJ">
        <title>Extensive microbial diversity within the chicken gut microbiome revealed by metagenomics and culture.</title>
        <authorList>
            <person name="Gilroy R."/>
            <person name="Ravi A."/>
            <person name="Getino M."/>
            <person name="Pursley I."/>
            <person name="Horton D.L."/>
            <person name="Alikhan N.F."/>
            <person name="Baker D."/>
            <person name="Gharbi K."/>
            <person name="Hall N."/>
            <person name="Watson M."/>
            <person name="Adriaenssens E.M."/>
            <person name="Foster-Nyarko E."/>
            <person name="Jarju S."/>
            <person name="Secka A."/>
            <person name="Antonio M."/>
            <person name="Oren A."/>
            <person name="Chaudhuri R.R."/>
            <person name="La Ragione R."/>
            <person name="Hildebrand F."/>
            <person name="Pallen M.J."/>
        </authorList>
    </citation>
    <scope>NUCLEOTIDE SEQUENCE</scope>
    <source>
        <strain evidence="2">ChiBcolR7-354</strain>
    </source>
</reference>
<gene>
    <name evidence="2" type="ORF">IAB77_09850</name>
</gene>
<evidence type="ECO:0000313" key="3">
    <source>
        <dbReference type="Proteomes" id="UP000824262"/>
    </source>
</evidence>
<dbReference type="PANTHER" id="PTHR43615:SF1">
    <property type="entry name" value="PPDK_N DOMAIN-CONTAINING PROTEIN"/>
    <property type="match status" value="1"/>
</dbReference>
<dbReference type="InterPro" id="IPR013815">
    <property type="entry name" value="ATP_grasp_subdomain_1"/>
</dbReference>
<evidence type="ECO:0000259" key="1">
    <source>
        <dbReference type="Pfam" id="PF01326"/>
    </source>
</evidence>
<comment type="caution">
    <text evidence="2">The sequence shown here is derived from an EMBL/GenBank/DDBJ whole genome shotgun (WGS) entry which is preliminary data.</text>
</comment>
<proteinExistence type="predicted"/>